<dbReference type="AlphaFoldDB" id="A0A510K422"/>
<protein>
    <submittedName>
        <fullName evidence="2">Glycosyl hydrolase family 16</fullName>
    </submittedName>
</protein>
<dbReference type="InterPro" id="IPR000757">
    <property type="entry name" value="Beta-glucanase-like"/>
</dbReference>
<proteinExistence type="inferred from homology"/>
<comment type="similarity">
    <text evidence="1">Belongs to the glycosyl hydrolase 16 family.</text>
</comment>
<dbReference type="PANTHER" id="PTHR10963:SF55">
    <property type="entry name" value="GLYCOSIDE HYDROLASE FAMILY 16 PROTEIN"/>
    <property type="match status" value="1"/>
</dbReference>
<keyword evidence="3" id="KW-1185">Reference proteome</keyword>
<keyword evidence="2" id="KW-0378">Hydrolase</keyword>
<dbReference type="EMBL" id="AP019831">
    <property type="protein sequence ID" value="BBM46389.1"/>
    <property type="molecule type" value="Genomic_DNA"/>
</dbReference>
<dbReference type="OrthoDB" id="9809583at2"/>
<dbReference type="Pfam" id="PF00722">
    <property type="entry name" value="Glyco_hydro_16"/>
    <property type="match status" value="1"/>
</dbReference>
<sequence length="345" mass="39963">MKKKIFLRVVLFVLAGNMVFAAGENQKIGIAQKTQKVETMVNEVQQKAENEIEVAGKAEVEVKSSKRSKFNRFISKVTGKSWKLVWNDEFNGNQLDGTKWAYWENGNPWNAGNYLDENGNLVNQYGFDAKQYYLRDNVKIENGNMIITLKKETDKRVNINGVERRILYSSGAIHTRNLYNVQYGKIEMRAAMPEGIGTWPAFWLWPEGYSQATGGPAVGEIDIVETYGDDMRRATGTLHVLKSDNTYETFDGDDYKLSKWPREKLTNFNTYAVEWDDKEIKWLFNNKVYKKFSYKELEKRGLQNPFNQPYFIMINVALSKKTGEDGDVDFPTEMKVDYVRVYQKK</sequence>
<evidence type="ECO:0000313" key="3">
    <source>
        <dbReference type="Proteomes" id="UP000422644"/>
    </source>
</evidence>
<evidence type="ECO:0000313" key="2">
    <source>
        <dbReference type="EMBL" id="BBM46389.1"/>
    </source>
</evidence>
<dbReference type="PANTHER" id="PTHR10963">
    <property type="entry name" value="GLYCOSYL HYDROLASE-RELATED"/>
    <property type="match status" value="1"/>
</dbReference>
<dbReference type="GO" id="GO:0004553">
    <property type="term" value="F:hydrolase activity, hydrolyzing O-glycosyl compounds"/>
    <property type="evidence" value="ECO:0007669"/>
    <property type="project" value="InterPro"/>
</dbReference>
<evidence type="ECO:0000256" key="1">
    <source>
        <dbReference type="ARBA" id="ARBA00006865"/>
    </source>
</evidence>
<organism evidence="2 3">
    <name type="scientific">Leptotrichia trevisanii</name>
    <dbReference type="NCBI Taxonomy" id="109328"/>
    <lineage>
        <taxon>Bacteria</taxon>
        <taxon>Fusobacteriati</taxon>
        <taxon>Fusobacteriota</taxon>
        <taxon>Fusobacteriia</taxon>
        <taxon>Fusobacteriales</taxon>
        <taxon>Leptotrichiaceae</taxon>
        <taxon>Leptotrichia</taxon>
    </lineage>
</organism>
<dbReference type="InterPro" id="IPR050546">
    <property type="entry name" value="Glycosyl_Hydrlase_16"/>
</dbReference>
<dbReference type="PROSITE" id="PS51762">
    <property type="entry name" value="GH16_2"/>
    <property type="match status" value="1"/>
</dbReference>
<dbReference type="GO" id="GO:0005975">
    <property type="term" value="P:carbohydrate metabolic process"/>
    <property type="evidence" value="ECO:0007669"/>
    <property type="project" value="InterPro"/>
</dbReference>
<dbReference type="InterPro" id="IPR013320">
    <property type="entry name" value="ConA-like_dom_sf"/>
</dbReference>
<dbReference type="CDD" id="cd08023">
    <property type="entry name" value="GH16_laminarinase_like"/>
    <property type="match status" value="1"/>
</dbReference>
<dbReference type="Gene3D" id="2.60.120.200">
    <property type="match status" value="1"/>
</dbReference>
<dbReference type="RefSeq" id="WP_026748181.1">
    <property type="nucleotide sequence ID" value="NZ_AP019831.1"/>
</dbReference>
<reference evidence="2 3" key="1">
    <citation type="submission" date="2019-07" db="EMBL/GenBank/DDBJ databases">
        <title>Complete Genome Sequence of Leptotrichia trevisanii Strain JMUB3870.</title>
        <authorList>
            <person name="Watanabe S."/>
            <person name="Cui L."/>
        </authorList>
    </citation>
    <scope>NUCLEOTIDE SEQUENCE [LARGE SCALE GENOMIC DNA]</scope>
    <source>
        <strain evidence="2 3">JMUB3870</strain>
    </source>
</reference>
<dbReference type="SUPFAM" id="SSF49899">
    <property type="entry name" value="Concanavalin A-like lectins/glucanases"/>
    <property type="match status" value="1"/>
</dbReference>
<gene>
    <name evidence="2" type="ORF">JMUB3870_2534</name>
</gene>
<accession>A0A510K422</accession>
<name>A0A510K422_9FUSO</name>
<dbReference type="Proteomes" id="UP000422644">
    <property type="component" value="Chromosome"/>
</dbReference>